<name>A0A6J4I3Y0_9PSEU</name>
<evidence type="ECO:0000256" key="1">
    <source>
        <dbReference type="SAM" id="MobiDB-lite"/>
    </source>
</evidence>
<feature type="compositionally biased region" description="Basic residues" evidence="1">
    <location>
        <begin position="213"/>
        <end position="229"/>
    </location>
</feature>
<feature type="compositionally biased region" description="Basic and acidic residues" evidence="1">
    <location>
        <begin position="230"/>
        <end position="241"/>
    </location>
</feature>
<sequence length="269" mass="31547">AHQQQPGVPQPAHVTGWVRAVRRRPGRDGRRHVRRWHGRQPDAGGGGHRPPADRRRRGHEDRHQRRPGDRPRHRQRRARPRRHRDHRRPRRRARARPGHHLQAEHQQVPGPRLLGRRGRRPRFADRAPRGLRQPVRRHRLPGHPGRAGRVHRDARGLQDRRHPGDPAPDQDGDRRRHRRPGAHDRQPADQLLRRRRPGPAHRRPAGDHLQPGLHRHRRVHAAARLRPGRPGREGRRPREVRVVPRLRLHDHAGLALHRDPAPAQLLPRV</sequence>
<keyword evidence="2" id="KW-0472">Membrane</keyword>
<evidence type="ECO:0000313" key="2">
    <source>
        <dbReference type="EMBL" id="CAA9240376.1"/>
    </source>
</evidence>
<dbReference type="AlphaFoldDB" id="A0A6J4I3Y0"/>
<feature type="compositionally biased region" description="Basic residues" evidence="1">
    <location>
        <begin position="71"/>
        <end position="99"/>
    </location>
</feature>
<feature type="compositionally biased region" description="Basic and acidic residues" evidence="1">
    <location>
        <begin position="150"/>
        <end position="164"/>
    </location>
</feature>
<feature type="compositionally biased region" description="Basic residues" evidence="1">
    <location>
        <begin position="134"/>
        <end position="149"/>
    </location>
</feature>
<proteinExistence type="predicted"/>
<keyword evidence="2" id="KW-0812">Transmembrane</keyword>
<reference evidence="2" key="1">
    <citation type="submission" date="2020-02" db="EMBL/GenBank/DDBJ databases">
        <authorList>
            <person name="Meier V. D."/>
        </authorList>
    </citation>
    <scope>NUCLEOTIDE SEQUENCE</scope>
    <source>
        <strain evidence="2">AVDCRST_MAG54</strain>
    </source>
</reference>
<gene>
    <name evidence="2" type="ORF">AVDCRST_MAG54-1471</name>
</gene>
<protein>
    <submittedName>
        <fullName evidence="2">Transmembrane protein</fullName>
    </submittedName>
</protein>
<feature type="compositionally biased region" description="Basic residues" evidence="1">
    <location>
        <begin position="20"/>
        <end position="38"/>
    </location>
</feature>
<feature type="region of interest" description="Disordered" evidence="1">
    <location>
        <begin position="1"/>
        <end position="241"/>
    </location>
</feature>
<feature type="compositionally biased region" description="Basic and acidic residues" evidence="1">
    <location>
        <begin position="50"/>
        <end position="70"/>
    </location>
</feature>
<organism evidence="2">
    <name type="scientific">uncultured Actinomycetospora sp</name>
    <dbReference type="NCBI Taxonomy" id="1135996"/>
    <lineage>
        <taxon>Bacteria</taxon>
        <taxon>Bacillati</taxon>
        <taxon>Actinomycetota</taxon>
        <taxon>Actinomycetes</taxon>
        <taxon>Pseudonocardiales</taxon>
        <taxon>Pseudonocardiaceae</taxon>
        <taxon>Actinomycetospora</taxon>
        <taxon>environmental samples</taxon>
    </lineage>
</organism>
<feature type="non-terminal residue" evidence="2">
    <location>
        <position position="1"/>
    </location>
</feature>
<dbReference type="EMBL" id="CADCTH010000200">
    <property type="protein sequence ID" value="CAA9240376.1"/>
    <property type="molecule type" value="Genomic_DNA"/>
</dbReference>
<accession>A0A6J4I3Y0</accession>
<feature type="non-terminal residue" evidence="2">
    <location>
        <position position="269"/>
    </location>
</feature>
<feature type="compositionally biased region" description="Basic residues" evidence="1">
    <location>
        <begin position="193"/>
        <end position="203"/>
    </location>
</feature>